<proteinExistence type="predicted"/>
<reference evidence="2" key="1">
    <citation type="journal article" date="2014" name="Int. J. Syst. Evol. Microbiol.">
        <title>Complete genome sequence of Corynebacterium casei LMG S-19264T (=DSM 44701T), isolated from a smear-ripened cheese.</title>
        <authorList>
            <consortium name="US DOE Joint Genome Institute (JGI-PGF)"/>
            <person name="Walter F."/>
            <person name="Albersmeier A."/>
            <person name="Kalinowski J."/>
            <person name="Ruckert C."/>
        </authorList>
    </citation>
    <scope>NUCLEOTIDE SEQUENCE</scope>
    <source>
        <strain evidence="2">CGMCC 1.16134</strain>
    </source>
</reference>
<dbReference type="InterPro" id="IPR016181">
    <property type="entry name" value="Acyl_CoA_acyltransferase"/>
</dbReference>
<dbReference type="PANTHER" id="PTHR43610:SF1">
    <property type="entry name" value="N-ACETYLTRANSFERASE DOMAIN-CONTAINING PROTEIN"/>
    <property type="match status" value="1"/>
</dbReference>
<evidence type="ECO:0000259" key="1">
    <source>
        <dbReference type="PROSITE" id="PS51186"/>
    </source>
</evidence>
<accession>A0A917C4V3</accession>
<dbReference type="EMBL" id="BMKR01000004">
    <property type="protein sequence ID" value="GGF69088.1"/>
    <property type="molecule type" value="Genomic_DNA"/>
</dbReference>
<dbReference type="PANTHER" id="PTHR43610">
    <property type="entry name" value="BLL6696 PROTEIN"/>
    <property type="match status" value="1"/>
</dbReference>
<sequence>MSMSMSTSNQLLEVLQGEKVLLAPMTESHRSGLMDVLQNPQIWEFTWRKITTAEQVDQLIDTALMNKENGTELPFTMIEKSTGRIIGTTRLFLKEAQHRNAEIGCTWISPDYWRTKVNTEAKSLLLHYVFEQLAYLRVQFSVSGYNLRSQQAVARLGAVKEGVLRKNRIKTDGTIHDNVIFSILDAEWPAVKENLNYLLNVKYS</sequence>
<protein>
    <submittedName>
        <fullName evidence="2">GCN5 family N-acetyltransferase</fullName>
    </submittedName>
</protein>
<dbReference type="RefSeq" id="WP_229696014.1">
    <property type="nucleotide sequence ID" value="NZ_BMKR01000004.1"/>
</dbReference>
<gene>
    <name evidence="2" type="ORF">GCM10010912_12750</name>
</gene>
<reference evidence="2" key="2">
    <citation type="submission" date="2020-09" db="EMBL/GenBank/DDBJ databases">
        <authorList>
            <person name="Sun Q."/>
            <person name="Zhou Y."/>
        </authorList>
    </citation>
    <scope>NUCLEOTIDE SEQUENCE</scope>
    <source>
        <strain evidence="2">CGMCC 1.16134</strain>
    </source>
</reference>
<evidence type="ECO:0000313" key="3">
    <source>
        <dbReference type="Proteomes" id="UP000637643"/>
    </source>
</evidence>
<comment type="caution">
    <text evidence="2">The sequence shown here is derived from an EMBL/GenBank/DDBJ whole genome shotgun (WGS) entry which is preliminary data.</text>
</comment>
<dbReference type="Gene3D" id="3.40.630.30">
    <property type="match status" value="1"/>
</dbReference>
<dbReference type="Pfam" id="PF13302">
    <property type="entry name" value="Acetyltransf_3"/>
    <property type="match status" value="1"/>
</dbReference>
<dbReference type="GO" id="GO:0016747">
    <property type="term" value="F:acyltransferase activity, transferring groups other than amino-acyl groups"/>
    <property type="evidence" value="ECO:0007669"/>
    <property type="project" value="InterPro"/>
</dbReference>
<dbReference type="PROSITE" id="PS51186">
    <property type="entry name" value="GNAT"/>
    <property type="match status" value="1"/>
</dbReference>
<keyword evidence="3" id="KW-1185">Reference proteome</keyword>
<dbReference type="Proteomes" id="UP000637643">
    <property type="component" value="Unassembled WGS sequence"/>
</dbReference>
<dbReference type="SUPFAM" id="SSF55729">
    <property type="entry name" value="Acyl-CoA N-acyltransferases (Nat)"/>
    <property type="match status" value="1"/>
</dbReference>
<feature type="domain" description="N-acetyltransferase" evidence="1">
    <location>
        <begin position="20"/>
        <end position="187"/>
    </location>
</feature>
<evidence type="ECO:0000313" key="2">
    <source>
        <dbReference type="EMBL" id="GGF69088.1"/>
    </source>
</evidence>
<dbReference type="InterPro" id="IPR000182">
    <property type="entry name" value="GNAT_dom"/>
</dbReference>
<name>A0A917C4V3_9BACL</name>
<dbReference type="AlphaFoldDB" id="A0A917C4V3"/>
<organism evidence="2 3">
    <name type="scientific">Paenibacillus albidus</name>
    <dbReference type="NCBI Taxonomy" id="2041023"/>
    <lineage>
        <taxon>Bacteria</taxon>
        <taxon>Bacillati</taxon>
        <taxon>Bacillota</taxon>
        <taxon>Bacilli</taxon>
        <taxon>Bacillales</taxon>
        <taxon>Paenibacillaceae</taxon>
        <taxon>Paenibacillus</taxon>
    </lineage>
</organism>